<dbReference type="Proteomes" id="UP000077671">
    <property type="component" value="Unassembled WGS sequence"/>
</dbReference>
<comment type="caution">
    <text evidence="1">The sequence shown here is derived from an EMBL/GenBank/DDBJ whole genome shotgun (WGS) entry which is preliminary data.</text>
</comment>
<accession>A0A8T8S9H9</accession>
<reference evidence="1" key="1">
    <citation type="submission" date="2016-04" db="EMBL/GenBank/DDBJ databases">
        <authorList>
            <person name="Nguyen H.D."/>
            <person name="Kesanakurti P."/>
            <person name="Cullis J."/>
            <person name="Levesque C.A."/>
            <person name="Hambleton S."/>
        </authorList>
    </citation>
    <scope>NUCLEOTIDE SEQUENCE</scope>
    <source>
        <strain evidence="1">DAOMC 238032</strain>
    </source>
</reference>
<dbReference type="EMBL" id="LWDD02004253">
    <property type="protein sequence ID" value="KAE8235513.1"/>
    <property type="molecule type" value="Genomic_DNA"/>
</dbReference>
<evidence type="ECO:0000313" key="1">
    <source>
        <dbReference type="EMBL" id="KAE8235513.1"/>
    </source>
</evidence>
<reference evidence="1" key="2">
    <citation type="journal article" date="2019" name="IMA Fungus">
        <title>Genome sequencing and comparison of five Tilletia species to identify candidate genes for the detection of regulated species infecting wheat.</title>
        <authorList>
            <person name="Nguyen H.D.T."/>
            <person name="Sultana T."/>
            <person name="Kesanakurti P."/>
            <person name="Hambleton S."/>
        </authorList>
    </citation>
    <scope>NUCLEOTIDE SEQUENCE</scope>
    <source>
        <strain evidence="1">DAOMC 238032</strain>
    </source>
</reference>
<feature type="non-terminal residue" evidence="1">
    <location>
        <position position="42"/>
    </location>
</feature>
<proteinExistence type="predicted"/>
<evidence type="ECO:0000313" key="2">
    <source>
        <dbReference type="Proteomes" id="UP000077671"/>
    </source>
</evidence>
<protein>
    <submittedName>
        <fullName evidence="1">Uncharacterized protein</fullName>
    </submittedName>
</protein>
<gene>
    <name evidence="1" type="ORF">A4X03_0g9752</name>
</gene>
<name>A0A8T8S9H9_9BASI</name>
<organism evidence="1 2">
    <name type="scientific">Tilletia caries</name>
    <name type="common">wheat bunt fungus</name>
    <dbReference type="NCBI Taxonomy" id="13290"/>
    <lineage>
        <taxon>Eukaryota</taxon>
        <taxon>Fungi</taxon>
        <taxon>Dikarya</taxon>
        <taxon>Basidiomycota</taxon>
        <taxon>Ustilaginomycotina</taxon>
        <taxon>Exobasidiomycetes</taxon>
        <taxon>Tilletiales</taxon>
        <taxon>Tilletiaceae</taxon>
        <taxon>Tilletia</taxon>
    </lineage>
</organism>
<sequence length="42" mass="4371">MPADGFAYIRQQGGAAAEQFLYQVTQGHGALRAEAADGQFAG</sequence>
<dbReference type="AlphaFoldDB" id="A0A8T8S9H9"/>